<evidence type="ECO:0000313" key="1">
    <source>
        <dbReference type="EMBL" id="QDB71884.1"/>
    </source>
</evidence>
<keyword evidence="2" id="KW-1185">Reference proteome</keyword>
<gene>
    <name evidence="1" type="ORF">CPT_Marfa_239</name>
</gene>
<dbReference type="EMBL" id="MN044033">
    <property type="protein sequence ID" value="QDB71884.1"/>
    <property type="molecule type" value="Genomic_DNA"/>
</dbReference>
<name>A0A4Y5TR73_9CAUD</name>
<dbReference type="PROSITE" id="PS51257">
    <property type="entry name" value="PROKAR_LIPOPROTEIN"/>
    <property type="match status" value="1"/>
</dbReference>
<proteinExistence type="predicted"/>
<protein>
    <submittedName>
        <fullName evidence="1">O-spanin</fullName>
    </submittedName>
</protein>
<evidence type="ECO:0000313" key="2">
    <source>
        <dbReference type="Proteomes" id="UP000320940"/>
    </source>
</evidence>
<sequence length="97" mass="11330">MKRMITAVCLSLALVGCSQALPEVKPAPRVDATWPDPIKEYQAEWQVHEIDGQKWVGMPFTEFQDFRIWTNDILRYVQQSNNVICYYRAPLKEPKCQ</sequence>
<accession>A0A4Y5TR73</accession>
<reference evidence="2" key="1">
    <citation type="submission" date="2019-06" db="EMBL/GenBank/DDBJ databases">
        <title>Complete genome of the novel Klebsiella pneumoniae phage Marfa.</title>
        <authorList>
            <person name="Harb L."/>
            <person name="Boeckman J."/>
            <person name="Newkirk H."/>
            <person name="Liu M."/>
            <person name="Gill J."/>
            <person name="Ramsey J."/>
        </authorList>
    </citation>
    <scope>NUCLEOTIDE SEQUENCE [LARGE SCALE GENOMIC DNA]</scope>
</reference>
<dbReference type="Proteomes" id="UP000320940">
    <property type="component" value="Segment"/>
</dbReference>
<organism evidence="1 2">
    <name type="scientific">Klebsiella phage Marfa</name>
    <dbReference type="NCBI Taxonomy" id="2587809"/>
    <lineage>
        <taxon>Viruses</taxon>
        <taxon>Duplodnaviria</taxon>
        <taxon>Heunggongvirae</taxon>
        <taxon>Uroviricota</taxon>
        <taxon>Caudoviricetes</taxon>
        <taxon>Marfavirus</taxon>
        <taxon>Marfavirus marfa</taxon>
    </lineage>
</organism>